<dbReference type="Proteomes" id="UP001218188">
    <property type="component" value="Unassembled WGS sequence"/>
</dbReference>
<name>A0AAD6XD11_9AGAR</name>
<keyword evidence="2" id="KW-1185">Reference proteome</keyword>
<evidence type="ECO:0000313" key="1">
    <source>
        <dbReference type="EMBL" id="KAJ7047888.1"/>
    </source>
</evidence>
<accession>A0AAD6XD11</accession>
<comment type="caution">
    <text evidence="1">The sequence shown here is derived from an EMBL/GenBank/DDBJ whole genome shotgun (WGS) entry which is preliminary data.</text>
</comment>
<evidence type="ECO:0000313" key="2">
    <source>
        <dbReference type="Proteomes" id="UP001218188"/>
    </source>
</evidence>
<dbReference type="AlphaFoldDB" id="A0AAD6XD11"/>
<gene>
    <name evidence="1" type="ORF">C8F04DRAFT_1172364</name>
</gene>
<reference evidence="1" key="1">
    <citation type="submission" date="2023-03" db="EMBL/GenBank/DDBJ databases">
        <title>Massive genome expansion in bonnet fungi (Mycena s.s.) driven by repeated elements and novel gene families across ecological guilds.</title>
        <authorList>
            <consortium name="Lawrence Berkeley National Laboratory"/>
            <person name="Harder C.B."/>
            <person name="Miyauchi S."/>
            <person name="Viragh M."/>
            <person name="Kuo A."/>
            <person name="Thoen E."/>
            <person name="Andreopoulos B."/>
            <person name="Lu D."/>
            <person name="Skrede I."/>
            <person name="Drula E."/>
            <person name="Henrissat B."/>
            <person name="Morin E."/>
            <person name="Kohler A."/>
            <person name="Barry K."/>
            <person name="LaButti K."/>
            <person name="Morin E."/>
            <person name="Salamov A."/>
            <person name="Lipzen A."/>
            <person name="Mereny Z."/>
            <person name="Hegedus B."/>
            <person name="Baldrian P."/>
            <person name="Stursova M."/>
            <person name="Weitz H."/>
            <person name="Taylor A."/>
            <person name="Grigoriev I.V."/>
            <person name="Nagy L.G."/>
            <person name="Martin F."/>
            <person name="Kauserud H."/>
        </authorList>
    </citation>
    <scope>NUCLEOTIDE SEQUENCE</scope>
    <source>
        <strain evidence="1">CBHHK200</strain>
    </source>
</reference>
<dbReference type="EMBL" id="JARJCM010000001">
    <property type="protein sequence ID" value="KAJ7047888.1"/>
    <property type="molecule type" value="Genomic_DNA"/>
</dbReference>
<sequence length="336" mass="38348">MPFTLVNLRCWFIIAHFLRTKLSHRDIDQDLSGLIQNLSFRYEAPAFQGKHFFASILLDLNRAKINIRRLIINSLPHWAEAEWGGLKKVVCIEKYGARVTKSETKWNVNDPIQTRRQAWPNHQMLRWRPPIEETYAKPTRVHASRSVGVRRNLTPVRVAAASKASLTPTFSTIFNNSDGVSTSVPTSSWFNGHYSKFVVREEIEEGLELYPVVSLNNWAAAALPTMNTRTANYFFPVPPCPTHSVALRPILTFSPSNWYDQATLRLLLCKPMAVPFPLPPLSREQRARWGRRRGRKWGQRRADGMITVGPIPGLAAVRTVSIQDRLPKYFESMSAS</sequence>
<proteinExistence type="predicted"/>
<protein>
    <submittedName>
        <fullName evidence="1">Uncharacterized protein</fullName>
    </submittedName>
</protein>
<organism evidence="1 2">
    <name type="scientific">Mycena alexandri</name>
    <dbReference type="NCBI Taxonomy" id="1745969"/>
    <lineage>
        <taxon>Eukaryota</taxon>
        <taxon>Fungi</taxon>
        <taxon>Dikarya</taxon>
        <taxon>Basidiomycota</taxon>
        <taxon>Agaricomycotina</taxon>
        <taxon>Agaricomycetes</taxon>
        <taxon>Agaricomycetidae</taxon>
        <taxon>Agaricales</taxon>
        <taxon>Marasmiineae</taxon>
        <taxon>Mycenaceae</taxon>
        <taxon>Mycena</taxon>
    </lineage>
</organism>